<reference evidence="2 3" key="1">
    <citation type="submission" date="2016-10" db="EMBL/GenBank/DDBJ databases">
        <authorList>
            <person name="de Groot N.N."/>
        </authorList>
    </citation>
    <scope>NUCLEOTIDE SEQUENCE [LARGE SCALE GENOMIC DNA]</scope>
    <source>
        <strain evidence="2 3">DSM 25584</strain>
    </source>
</reference>
<dbReference type="OrthoDB" id="9798292at2"/>
<organism evidence="2 3">
    <name type="scientific">Limimonas halophila</name>
    <dbReference type="NCBI Taxonomy" id="1082479"/>
    <lineage>
        <taxon>Bacteria</taxon>
        <taxon>Pseudomonadati</taxon>
        <taxon>Pseudomonadota</taxon>
        <taxon>Alphaproteobacteria</taxon>
        <taxon>Rhodospirillales</taxon>
        <taxon>Rhodovibrionaceae</taxon>
        <taxon>Limimonas</taxon>
    </lineage>
</organism>
<evidence type="ECO:0000313" key="3">
    <source>
        <dbReference type="Proteomes" id="UP000199415"/>
    </source>
</evidence>
<evidence type="ECO:0000313" key="2">
    <source>
        <dbReference type="EMBL" id="SDG48926.1"/>
    </source>
</evidence>
<evidence type="ECO:0000256" key="1">
    <source>
        <dbReference type="SAM" id="MobiDB-lite"/>
    </source>
</evidence>
<dbReference type="EMBL" id="FNCE01000015">
    <property type="protein sequence ID" value="SDG48926.1"/>
    <property type="molecule type" value="Genomic_DNA"/>
</dbReference>
<dbReference type="RefSeq" id="WP_090022019.1">
    <property type="nucleotide sequence ID" value="NZ_FNCE01000015.1"/>
</dbReference>
<dbReference type="PIRSF" id="PIRSF032025">
    <property type="entry name" value="UCP032025"/>
    <property type="match status" value="1"/>
</dbReference>
<dbReference type="InterPro" id="IPR008320">
    <property type="entry name" value="UCP032025"/>
</dbReference>
<accession>A0A1G7UN40</accession>
<dbReference type="STRING" id="1082479.SAMN05216241_11543"/>
<dbReference type="Proteomes" id="UP000199415">
    <property type="component" value="Unassembled WGS sequence"/>
</dbReference>
<keyword evidence="3" id="KW-1185">Reference proteome</keyword>
<name>A0A1G7UN40_9PROT</name>
<feature type="region of interest" description="Disordered" evidence="1">
    <location>
        <begin position="111"/>
        <end position="134"/>
    </location>
</feature>
<proteinExistence type="predicted"/>
<sequence length="145" mass="15968">MPLHLIKLCVGVESPDDLETRQASQIARAESATGRRFAWHVTRRTPRRAGEVLDGGSLYWVMNGAIRARQPLLDIRETTDSDGKPACVLELAPGVTPVQARPHRPFQGWRYIQPDQAPPDSAGDGDDESALPDAILAEMAERGFR</sequence>
<evidence type="ECO:0008006" key="4">
    <source>
        <dbReference type="Google" id="ProtNLM"/>
    </source>
</evidence>
<protein>
    <recommendedName>
        <fullName evidence="4">DUF1489 domain-containing protein</fullName>
    </recommendedName>
</protein>
<gene>
    <name evidence="2" type="ORF">SAMN05216241_11543</name>
</gene>
<dbReference type="Pfam" id="PF07370">
    <property type="entry name" value="DUF1489"/>
    <property type="match status" value="1"/>
</dbReference>
<dbReference type="AlphaFoldDB" id="A0A1G7UN40"/>